<dbReference type="Proteomes" id="UP000019151">
    <property type="component" value="Chromosome"/>
</dbReference>
<dbReference type="OrthoDB" id="9764248at2"/>
<dbReference type="PRINTS" id="PR00463">
    <property type="entry name" value="EP450I"/>
</dbReference>
<dbReference type="InterPro" id="IPR017972">
    <property type="entry name" value="Cyt_P450_CS"/>
</dbReference>
<accession>W0RGU0</accession>
<proteinExistence type="inferred from homology"/>
<keyword evidence="4 8" id="KW-0560">Oxidoreductase</keyword>
<dbReference type="InterPro" id="IPR001128">
    <property type="entry name" value="Cyt_P450"/>
</dbReference>
<dbReference type="KEGG" id="gba:J421_2013"/>
<dbReference type="AlphaFoldDB" id="W0RGU0"/>
<dbReference type="InterPro" id="IPR036396">
    <property type="entry name" value="Cyt_P450_sf"/>
</dbReference>
<organism evidence="9 10">
    <name type="scientific">Gemmatirosa kalamazoonensis</name>
    <dbReference type="NCBI Taxonomy" id="861299"/>
    <lineage>
        <taxon>Bacteria</taxon>
        <taxon>Pseudomonadati</taxon>
        <taxon>Gemmatimonadota</taxon>
        <taxon>Gemmatimonadia</taxon>
        <taxon>Gemmatimonadales</taxon>
        <taxon>Gemmatimonadaceae</taxon>
        <taxon>Gemmatirosa</taxon>
    </lineage>
</organism>
<evidence type="ECO:0000256" key="4">
    <source>
        <dbReference type="ARBA" id="ARBA00023002"/>
    </source>
</evidence>
<dbReference type="HOGENOM" id="CLU_001570_5_1_0"/>
<keyword evidence="5 7" id="KW-0408">Iron</keyword>
<dbReference type="GO" id="GO:0016705">
    <property type="term" value="F:oxidoreductase activity, acting on paired donors, with incorporation or reduction of molecular oxygen"/>
    <property type="evidence" value="ECO:0007669"/>
    <property type="project" value="InterPro"/>
</dbReference>
<dbReference type="EMBL" id="CP007128">
    <property type="protein sequence ID" value="AHG89550.1"/>
    <property type="molecule type" value="Genomic_DNA"/>
</dbReference>
<evidence type="ECO:0000313" key="9">
    <source>
        <dbReference type="EMBL" id="AHG89550.1"/>
    </source>
</evidence>
<protein>
    <submittedName>
        <fullName evidence="9">Cytochrome P450</fullName>
    </submittedName>
</protein>
<gene>
    <name evidence="9" type="ORF">J421_2013</name>
</gene>
<dbReference type="Pfam" id="PF00067">
    <property type="entry name" value="p450"/>
    <property type="match status" value="1"/>
</dbReference>
<dbReference type="PANTHER" id="PTHR24291">
    <property type="entry name" value="CYTOCHROME P450 FAMILY 4"/>
    <property type="match status" value="1"/>
</dbReference>
<dbReference type="InterPro" id="IPR050196">
    <property type="entry name" value="Cytochrome_P450_Monoox"/>
</dbReference>
<evidence type="ECO:0000256" key="2">
    <source>
        <dbReference type="ARBA" id="ARBA00022617"/>
    </source>
</evidence>
<dbReference type="InParanoid" id="W0RGU0"/>
<dbReference type="SUPFAM" id="SSF48264">
    <property type="entry name" value="Cytochrome P450"/>
    <property type="match status" value="1"/>
</dbReference>
<evidence type="ECO:0000256" key="6">
    <source>
        <dbReference type="ARBA" id="ARBA00023033"/>
    </source>
</evidence>
<keyword evidence="3 7" id="KW-0479">Metal-binding</keyword>
<dbReference type="PROSITE" id="PS00086">
    <property type="entry name" value="CYTOCHROME_P450"/>
    <property type="match status" value="1"/>
</dbReference>
<dbReference type="PRINTS" id="PR00385">
    <property type="entry name" value="P450"/>
</dbReference>
<dbReference type="GO" id="GO:0004497">
    <property type="term" value="F:monooxygenase activity"/>
    <property type="evidence" value="ECO:0007669"/>
    <property type="project" value="UniProtKB-KW"/>
</dbReference>
<keyword evidence="2 7" id="KW-0349">Heme</keyword>
<dbReference type="eggNOG" id="COG2124">
    <property type="taxonomic scope" value="Bacteria"/>
</dbReference>
<dbReference type="PANTHER" id="PTHR24291:SF50">
    <property type="entry name" value="BIFUNCTIONAL ALBAFLAVENONE MONOOXYGENASE_TERPENE SYNTHASE"/>
    <property type="match status" value="1"/>
</dbReference>
<dbReference type="PATRIC" id="fig|861299.3.peg.2049"/>
<dbReference type="RefSeq" id="WP_025411047.1">
    <property type="nucleotide sequence ID" value="NZ_CP007128.1"/>
</dbReference>
<dbReference type="GO" id="GO:0005506">
    <property type="term" value="F:iron ion binding"/>
    <property type="evidence" value="ECO:0007669"/>
    <property type="project" value="InterPro"/>
</dbReference>
<evidence type="ECO:0000256" key="3">
    <source>
        <dbReference type="ARBA" id="ARBA00022723"/>
    </source>
</evidence>
<dbReference type="InterPro" id="IPR002401">
    <property type="entry name" value="Cyt_P450_E_grp-I"/>
</dbReference>
<sequence length="461" mass="51369">MTASPPLPTARPRWPGEFTVGIARSPLALFTRLARAHGDVVRFRAAGRTFVVVAHPELAREVLVTQQRRFVRGYAHRTLRLLLGDGLLTSEGDLHRRQRRLANPAFHRDRIAAYARAMSAAAERWSDRWERRSPTDVEVDVAAEMTTLTLGIAGETLFGTDVGDRARDVAGAIGDAMRVAPLAFLPFARWALRLPLPHVGGFVSARHRLDRIVYGIIAERRAAADADRRDDLLSMLLVATDPEETDGEPMSDEQLRDEVMTLFLAGHETTANLLAWTWLLLGRNPDAEACLHAELDAMLGAGPAARAPTFDDLPRLPYTRSVLAESMRIYPPAYAIGRICVERCTLGGVDVEPGWGVVTSPWLTHHDARWWPEPERFRPERWSEPAPDRPKFAYFPFGGGSRICIGEQFAWTEATLVLATLASRWRLELLPDQHVAPLSRITLRQRPGARARLVPRSPAPS</sequence>
<comment type="cofactor">
    <cofactor evidence="7">
        <name>heme</name>
        <dbReference type="ChEBI" id="CHEBI:30413"/>
    </cofactor>
</comment>
<comment type="similarity">
    <text evidence="1 8">Belongs to the cytochrome P450 family.</text>
</comment>
<evidence type="ECO:0000256" key="1">
    <source>
        <dbReference type="ARBA" id="ARBA00010617"/>
    </source>
</evidence>
<dbReference type="CDD" id="cd20620">
    <property type="entry name" value="CYP132-like"/>
    <property type="match status" value="1"/>
</dbReference>
<dbReference type="GO" id="GO:0020037">
    <property type="term" value="F:heme binding"/>
    <property type="evidence" value="ECO:0007669"/>
    <property type="project" value="InterPro"/>
</dbReference>
<name>W0RGU0_9BACT</name>
<evidence type="ECO:0000256" key="7">
    <source>
        <dbReference type="PIRSR" id="PIRSR602401-1"/>
    </source>
</evidence>
<feature type="binding site" description="axial binding residue" evidence="7">
    <location>
        <position position="404"/>
    </location>
    <ligand>
        <name>heme</name>
        <dbReference type="ChEBI" id="CHEBI:30413"/>
    </ligand>
    <ligandPart>
        <name>Fe</name>
        <dbReference type="ChEBI" id="CHEBI:18248"/>
    </ligandPart>
</feature>
<keyword evidence="10" id="KW-1185">Reference proteome</keyword>
<reference evidence="9 10" key="1">
    <citation type="journal article" date="2014" name="Genome Announc.">
        <title>Genome Sequence and Methylome of Soil Bacterium Gemmatirosa kalamazoonensis KBS708T, a Member of the Rarely Cultivated Gemmatimonadetes Phylum.</title>
        <authorList>
            <person name="Debruyn J.M."/>
            <person name="Radosevich M."/>
            <person name="Wommack K.E."/>
            <person name="Polson S.W."/>
            <person name="Hauser L.J."/>
            <person name="Fawaz M.N."/>
            <person name="Korlach J."/>
            <person name="Tsai Y.C."/>
        </authorList>
    </citation>
    <scope>NUCLEOTIDE SEQUENCE [LARGE SCALE GENOMIC DNA]</scope>
    <source>
        <strain evidence="9 10">KBS708</strain>
    </source>
</reference>
<evidence type="ECO:0000313" key="10">
    <source>
        <dbReference type="Proteomes" id="UP000019151"/>
    </source>
</evidence>
<evidence type="ECO:0000256" key="5">
    <source>
        <dbReference type="ARBA" id="ARBA00023004"/>
    </source>
</evidence>
<dbReference type="STRING" id="861299.J421_2013"/>
<keyword evidence="6 8" id="KW-0503">Monooxygenase</keyword>
<dbReference type="Gene3D" id="1.10.630.10">
    <property type="entry name" value="Cytochrome P450"/>
    <property type="match status" value="1"/>
</dbReference>
<evidence type="ECO:0000256" key="8">
    <source>
        <dbReference type="RuleBase" id="RU000461"/>
    </source>
</evidence>